<keyword evidence="2" id="KW-0472">Membrane</keyword>
<dbReference type="STRING" id="1125725.HMPREF1325_1571"/>
<dbReference type="EMBL" id="AVQI01000006">
    <property type="protein sequence ID" value="ERK05038.1"/>
    <property type="molecule type" value="Genomic_DNA"/>
</dbReference>
<feature type="signal peptide" evidence="3">
    <location>
        <begin position="1"/>
        <end position="23"/>
    </location>
</feature>
<dbReference type="Proteomes" id="UP000016646">
    <property type="component" value="Unassembled WGS sequence"/>
</dbReference>
<evidence type="ECO:0000313" key="6">
    <source>
        <dbReference type="Proteomes" id="UP000016412"/>
    </source>
</evidence>
<feature type="region of interest" description="Disordered" evidence="1">
    <location>
        <begin position="153"/>
        <end position="234"/>
    </location>
</feature>
<dbReference type="AlphaFoldDB" id="U1FNL3"/>
<gene>
    <name evidence="5" type="ORF">HMPREF0860_0598</name>
    <name evidence="4" type="ORF">HMPREF1325_1571</name>
</gene>
<dbReference type="PATRIC" id="fig|1125725.3.peg.855"/>
<evidence type="ECO:0008006" key="8">
    <source>
        <dbReference type="Google" id="ProtNLM"/>
    </source>
</evidence>
<evidence type="ECO:0000256" key="1">
    <source>
        <dbReference type="SAM" id="MobiDB-lite"/>
    </source>
</evidence>
<evidence type="ECO:0000313" key="7">
    <source>
        <dbReference type="Proteomes" id="UP000016646"/>
    </source>
</evidence>
<evidence type="ECO:0000256" key="2">
    <source>
        <dbReference type="SAM" id="Phobius"/>
    </source>
</evidence>
<dbReference type="RefSeq" id="WP_021329913.1">
    <property type="nucleotide sequence ID" value="NZ_AUZJ01000017.1"/>
</dbReference>
<keyword evidence="2" id="KW-0812">Transmembrane</keyword>
<keyword evidence="7" id="KW-1185">Reference proteome</keyword>
<feature type="chain" id="PRO_5004610948" description="Lipoprotein" evidence="3">
    <location>
        <begin position="24"/>
        <end position="234"/>
    </location>
</feature>
<dbReference type="Proteomes" id="UP000016412">
    <property type="component" value="Unassembled WGS sequence"/>
</dbReference>
<name>U1FNL3_TRESO</name>
<organism evidence="4 6">
    <name type="scientific">Treponema socranskii subsp. socranskii VPI DR56BR1116 = ATCC 35536</name>
    <dbReference type="NCBI Taxonomy" id="1125725"/>
    <lineage>
        <taxon>Bacteria</taxon>
        <taxon>Pseudomonadati</taxon>
        <taxon>Spirochaetota</taxon>
        <taxon>Spirochaetia</taxon>
        <taxon>Spirochaetales</taxon>
        <taxon>Treponemataceae</taxon>
        <taxon>Treponema</taxon>
    </lineage>
</organism>
<evidence type="ECO:0000313" key="4">
    <source>
        <dbReference type="EMBL" id="ERF61071.1"/>
    </source>
</evidence>
<keyword evidence="2" id="KW-1133">Transmembrane helix</keyword>
<proteinExistence type="predicted"/>
<evidence type="ECO:0000256" key="3">
    <source>
        <dbReference type="SAM" id="SignalP"/>
    </source>
</evidence>
<comment type="caution">
    <text evidence="4">The sequence shown here is derived from an EMBL/GenBank/DDBJ whole genome shotgun (WGS) entry which is preliminary data.</text>
</comment>
<protein>
    <recommendedName>
        <fullName evidence="8">Lipoprotein</fullName>
    </recommendedName>
</protein>
<sequence length="234" mass="25127">MRLCVRKCAVLLLLCVIAFPCRAKESKNATPSPYTDDEFPQFMKDLRRAEIISFGALPFVTLTSTIVYSSARYAQHGFDSEYFPNPFAKASASNGYSTAEQAGILLTSAGISVGIGLTDLLVSVIRRKAAKKKLERKEKAPIVVTPIAEDEDAVLIDMPPREAPPGETRSDAANPDSEEQKASQEGADAENDASGESEKSNAAQLNTPPDEKSVSEAEGRAASSELALERQSGE</sequence>
<reference evidence="6 7" key="1">
    <citation type="submission" date="2013-08" db="EMBL/GenBank/DDBJ databases">
        <authorList>
            <person name="Durkin A.S."/>
            <person name="Haft D.R."/>
            <person name="McCorrison J."/>
            <person name="Torralba M."/>
            <person name="Gillis M."/>
            <person name="Haft D.H."/>
            <person name="Methe B."/>
            <person name="Sutton G."/>
            <person name="Nelson K.E."/>
        </authorList>
    </citation>
    <scope>NUCLEOTIDE SEQUENCE [LARGE SCALE GENOMIC DNA]</scope>
    <source>
        <strain evidence="5 7">ATCC 35536</strain>
        <strain evidence="4 6">VPI DR56BR1116</strain>
    </source>
</reference>
<dbReference type="eggNOG" id="ENOG5034CB1">
    <property type="taxonomic scope" value="Bacteria"/>
</dbReference>
<dbReference type="OrthoDB" id="362894at2"/>
<feature type="compositionally biased region" description="Basic and acidic residues" evidence="1">
    <location>
        <begin position="209"/>
        <end position="219"/>
    </location>
</feature>
<keyword evidence="3" id="KW-0732">Signal</keyword>
<dbReference type="EMBL" id="AUZJ01000017">
    <property type="protein sequence ID" value="ERF61071.1"/>
    <property type="molecule type" value="Genomic_DNA"/>
</dbReference>
<accession>U1FNL3</accession>
<feature type="transmembrane region" description="Helical" evidence="2">
    <location>
        <begin position="102"/>
        <end position="125"/>
    </location>
</feature>
<evidence type="ECO:0000313" key="5">
    <source>
        <dbReference type="EMBL" id="ERK05038.1"/>
    </source>
</evidence>